<evidence type="ECO:0000256" key="1">
    <source>
        <dbReference type="ARBA" id="ARBA00006767"/>
    </source>
</evidence>
<dbReference type="NCBIfam" id="NF005208">
    <property type="entry name" value="PRK06676.1"/>
    <property type="match status" value="1"/>
</dbReference>
<reference evidence="6 7" key="1">
    <citation type="submission" date="2021-03" db="EMBL/GenBank/DDBJ databases">
        <title>Sequencing the genomes of 1000 actinobacteria strains.</title>
        <authorList>
            <person name="Klenk H.-P."/>
        </authorList>
    </citation>
    <scope>NUCLEOTIDE SEQUENCE [LARGE SCALE GENOMIC DNA]</scope>
    <source>
        <strain evidence="6 7">DSM 15797</strain>
    </source>
</reference>
<dbReference type="InterPro" id="IPR003029">
    <property type="entry name" value="S1_domain"/>
</dbReference>
<evidence type="ECO:0000313" key="7">
    <source>
        <dbReference type="Proteomes" id="UP001296993"/>
    </source>
</evidence>
<dbReference type="RefSeq" id="WP_209997402.1">
    <property type="nucleotide sequence ID" value="NZ_BAAAJY010000002.1"/>
</dbReference>
<dbReference type="SUPFAM" id="SSF50249">
    <property type="entry name" value="Nucleic acid-binding proteins"/>
    <property type="match status" value="4"/>
</dbReference>
<comment type="caution">
    <text evidence="6">The sequence shown here is derived from an EMBL/GenBank/DDBJ whole genome shotgun (WGS) entry which is preliminary data.</text>
</comment>
<feature type="domain" description="S1 motif" evidence="5">
    <location>
        <begin position="297"/>
        <end position="366"/>
    </location>
</feature>
<dbReference type="Gene3D" id="2.40.50.140">
    <property type="entry name" value="Nucleic acid-binding proteins"/>
    <property type="match status" value="4"/>
</dbReference>
<feature type="domain" description="S1 motif" evidence="5">
    <location>
        <begin position="39"/>
        <end position="108"/>
    </location>
</feature>
<dbReference type="Pfam" id="PF00575">
    <property type="entry name" value="S1"/>
    <property type="match status" value="4"/>
</dbReference>
<keyword evidence="3" id="KW-0687">Ribonucleoprotein</keyword>
<keyword evidence="7" id="KW-1185">Reference proteome</keyword>
<protein>
    <submittedName>
        <fullName evidence="6">Small subunit ribosomal protein S1</fullName>
    </submittedName>
</protein>
<feature type="region of interest" description="Disordered" evidence="4">
    <location>
        <begin position="441"/>
        <end position="471"/>
    </location>
</feature>
<organism evidence="6 7">
    <name type="scientific">Paeniglutamicibacter kerguelensis</name>
    <dbReference type="NCBI Taxonomy" id="254788"/>
    <lineage>
        <taxon>Bacteria</taxon>
        <taxon>Bacillati</taxon>
        <taxon>Actinomycetota</taxon>
        <taxon>Actinomycetes</taxon>
        <taxon>Micrococcales</taxon>
        <taxon>Micrococcaceae</taxon>
        <taxon>Paeniglutamicibacter</taxon>
    </lineage>
</organism>
<proteinExistence type="inferred from homology"/>
<dbReference type="NCBIfam" id="NF005911">
    <property type="entry name" value="PRK07899.1"/>
    <property type="match status" value="1"/>
</dbReference>
<dbReference type="PROSITE" id="PS50126">
    <property type="entry name" value="S1"/>
    <property type="match status" value="4"/>
</dbReference>
<dbReference type="CDD" id="cd04465">
    <property type="entry name" value="S1_RPS1_repeat_ec2_hs2"/>
    <property type="match status" value="1"/>
</dbReference>
<dbReference type="InterPro" id="IPR035104">
    <property type="entry name" value="Ribosomal_protein_S1-like"/>
</dbReference>
<dbReference type="EMBL" id="JAGIOF010000001">
    <property type="protein sequence ID" value="MBP2386501.1"/>
    <property type="molecule type" value="Genomic_DNA"/>
</dbReference>
<dbReference type="PANTHER" id="PTHR10724:SF7">
    <property type="entry name" value="SMALL RIBOSOMAL SUBUNIT PROTEIN BS1C"/>
    <property type="match status" value="1"/>
</dbReference>
<evidence type="ECO:0000256" key="3">
    <source>
        <dbReference type="ARBA" id="ARBA00023274"/>
    </source>
</evidence>
<evidence type="ECO:0000256" key="4">
    <source>
        <dbReference type="SAM" id="MobiDB-lite"/>
    </source>
</evidence>
<evidence type="ECO:0000259" key="5">
    <source>
        <dbReference type="PROSITE" id="PS50126"/>
    </source>
</evidence>
<dbReference type="InterPro" id="IPR012340">
    <property type="entry name" value="NA-bd_OB-fold"/>
</dbReference>
<evidence type="ECO:0000313" key="6">
    <source>
        <dbReference type="EMBL" id="MBP2386501.1"/>
    </source>
</evidence>
<feature type="compositionally biased region" description="Low complexity" evidence="4">
    <location>
        <begin position="448"/>
        <end position="466"/>
    </location>
</feature>
<keyword evidence="2 6" id="KW-0689">Ribosomal protein</keyword>
<dbReference type="SMART" id="SM00316">
    <property type="entry name" value="S1"/>
    <property type="match status" value="4"/>
</dbReference>
<evidence type="ECO:0000256" key="2">
    <source>
        <dbReference type="ARBA" id="ARBA00022980"/>
    </source>
</evidence>
<dbReference type="Proteomes" id="UP001296993">
    <property type="component" value="Unassembled WGS sequence"/>
</dbReference>
<dbReference type="CDD" id="cd05688">
    <property type="entry name" value="S1_RPS1_repeat_ec3"/>
    <property type="match status" value="1"/>
</dbReference>
<dbReference type="PANTHER" id="PTHR10724">
    <property type="entry name" value="30S RIBOSOMAL PROTEIN S1"/>
    <property type="match status" value="1"/>
</dbReference>
<sequence length="488" mass="53449">MTITSNEKTSAPVVAINDIGSAEDFLAAVDATIKYFNDGDLVEGIVVKVDRDEVLLDIGYKTEGVIPSRELSIKHDVDPGDVVAVGDNVEALVLTKEDKEGRLILSKKRAQYERAWGDIEKIKEEDGVVTGTVIEVVKGGLILDIGLRGFLPASLVEMRRVRDLAPYIGQEIEAKIIELDKNRNNVVLSRRAWLEQTQSEVRSTFLNKLEKGQVRPGVVSSIVNFGAFVDLGGVDGLVHVSELSWKHIDHPSEVVEVGQEVTVEVLEVDLDRERVSLSLKATQEDPWQTFARTHALGQVVPGKVTKLVPFGAFVRVEDGIEGLVHISELAVRHVELAEQVVSVGDELFVKVIDIDLERRRISLSLKQANEGVDPEGAEFDPALYGMAAEYDEEGNYKYPEGFDPESNEWLEGFETQRSAWEQQYADAQTRWEAHKKQVAQHLADDAAAEAAPAESAASSYSSDAPATEAGTLASDEALAALREKLAGA</sequence>
<comment type="similarity">
    <text evidence="1">Belongs to the bacterial ribosomal protein bS1 family.</text>
</comment>
<dbReference type="PRINTS" id="PR00681">
    <property type="entry name" value="RIBOSOMALS1"/>
</dbReference>
<dbReference type="GO" id="GO:0005840">
    <property type="term" value="C:ribosome"/>
    <property type="evidence" value="ECO:0007669"/>
    <property type="project" value="UniProtKB-KW"/>
</dbReference>
<dbReference type="InterPro" id="IPR050437">
    <property type="entry name" value="Ribos_protein_bS1-like"/>
</dbReference>
<accession>A0ABS4XDZ0</accession>
<name>A0ABS4XDZ0_9MICC</name>
<feature type="domain" description="S1 motif" evidence="5">
    <location>
        <begin position="126"/>
        <end position="191"/>
    </location>
</feature>
<feature type="domain" description="S1 motif" evidence="5">
    <location>
        <begin position="212"/>
        <end position="280"/>
    </location>
</feature>
<gene>
    <name evidence="6" type="ORF">JOF47_002012</name>
</gene>
<dbReference type="CDD" id="cd05687">
    <property type="entry name" value="S1_RPS1_repeat_ec1_hs1"/>
    <property type="match status" value="1"/>
</dbReference>